<dbReference type="GO" id="GO:0046872">
    <property type="term" value="F:metal ion binding"/>
    <property type="evidence" value="ECO:0007669"/>
    <property type="project" value="UniProtKB-KW"/>
</dbReference>
<dbReference type="PANTHER" id="PTHR46502:SF14">
    <property type="entry name" value="CALCIUM-DEPENDENT LIPID-BINDING (CALB DOMAIN) FAMILY PROTEIN"/>
    <property type="match status" value="1"/>
</dbReference>
<dbReference type="PANTHER" id="PTHR46502">
    <property type="entry name" value="C2 DOMAIN-CONTAINING"/>
    <property type="match status" value="1"/>
</dbReference>
<dbReference type="InParanoid" id="A0A804J7K6"/>
<evidence type="ECO:0008006" key="5">
    <source>
        <dbReference type="Google" id="ProtNLM"/>
    </source>
</evidence>
<keyword evidence="1" id="KW-0479">Metal-binding</keyword>
<evidence type="ECO:0000313" key="3">
    <source>
        <dbReference type="EnsemblPlants" id="Ma05_p23030.1"/>
    </source>
</evidence>
<reference evidence="3" key="1">
    <citation type="submission" date="2021-05" db="UniProtKB">
        <authorList>
            <consortium name="EnsemblPlants"/>
        </authorList>
    </citation>
    <scope>IDENTIFICATION</scope>
    <source>
        <strain evidence="3">subsp. malaccensis</strain>
    </source>
</reference>
<protein>
    <recommendedName>
        <fullName evidence="5">C2 domain-containing protein</fullName>
    </recommendedName>
</protein>
<dbReference type="Gramene" id="Ma05_t23030.1">
    <property type="protein sequence ID" value="Ma05_p23030.1"/>
    <property type="gene ID" value="Ma05_g23030"/>
</dbReference>
<dbReference type="InterPro" id="IPR035892">
    <property type="entry name" value="C2_domain_sf"/>
</dbReference>
<evidence type="ECO:0000256" key="2">
    <source>
        <dbReference type="ARBA" id="ARBA00022837"/>
    </source>
</evidence>
<name>A0A804J7K6_MUSAM</name>
<dbReference type="Proteomes" id="UP000012960">
    <property type="component" value="Unplaced"/>
</dbReference>
<sequence length="150" mass="16803">MNKTVLRIDIQRFGSGIGVLPRKPKFAACISLRVFACQPRDLRASIPFSLPSTTAGEGEKVWWNEKFTLKLSSSEWKNMMMLKLRIMKKDKFCDDRSVGDAIVYLRGVLKDGSEKGCLELKPAPYNVVLEDGTYKGEVKVGLKLISDVST</sequence>
<evidence type="ECO:0000256" key="1">
    <source>
        <dbReference type="ARBA" id="ARBA00022723"/>
    </source>
</evidence>
<accession>A0A804J7K6</accession>
<dbReference type="SUPFAM" id="SSF49562">
    <property type="entry name" value="C2 domain (Calcium/lipid-binding domain, CaLB)"/>
    <property type="match status" value="1"/>
</dbReference>
<evidence type="ECO:0000313" key="4">
    <source>
        <dbReference type="Proteomes" id="UP000012960"/>
    </source>
</evidence>
<keyword evidence="4" id="KW-1185">Reference proteome</keyword>
<keyword evidence="2" id="KW-0106">Calcium</keyword>
<proteinExistence type="predicted"/>
<dbReference type="AlphaFoldDB" id="A0A804J7K6"/>
<dbReference type="EnsemblPlants" id="Ma05_t23030.1">
    <property type="protein sequence ID" value="Ma05_p23030.1"/>
    <property type="gene ID" value="Ma05_g23030"/>
</dbReference>
<organism evidence="3 4">
    <name type="scientific">Musa acuminata subsp. malaccensis</name>
    <name type="common">Wild banana</name>
    <name type="synonym">Musa malaccensis</name>
    <dbReference type="NCBI Taxonomy" id="214687"/>
    <lineage>
        <taxon>Eukaryota</taxon>
        <taxon>Viridiplantae</taxon>
        <taxon>Streptophyta</taxon>
        <taxon>Embryophyta</taxon>
        <taxon>Tracheophyta</taxon>
        <taxon>Spermatophyta</taxon>
        <taxon>Magnoliopsida</taxon>
        <taxon>Liliopsida</taxon>
        <taxon>Zingiberales</taxon>
        <taxon>Musaceae</taxon>
        <taxon>Musa</taxon>
    </lineage>
</organism>
<dbReference type="Gene3D" id="2.60.40.150">
    <property type="entry name" value="C2 domain"/>
    <property type="match status" value="1"/>
</dbReference>